<dbReference type="InterPro" id="IPR015943">
    <property type="entry name" value="WD40/YVTN_repeat-like_dom_sf"/>
</dbReference>
<proteinExistence type="predicted"/>
<evidence type="ECO:0000313" key="11">
    <source>
        <dbReference type="Proteomes" id="UP000244803"/>
    </source>
</evidence>
<keyword evidence="4" id="KW-0508">mRNA splicing</keyword>
<dbReference type="Gene3D" id="2.130.10.10">
    <property type="entry name" value="YVTN repeat-like/Quinoprotein amine dehydrogenase"/>
    <property type="match status" value="3"/>
</dbReference>
<sequence length="1377" mass="154145">MPVLYHLTLKKPTGITTCVQGSFSAPKAQEIVVARSHILELYSLDSNGKLQSVASSEVFGIVRAISAFRLTGSQKDYLVVGSDSGKLVILEFSSELKTFKRVHCETYGKTGVRRIVPGQYLGVDPKGRAVMVGAVERQKFVYIMNRDSKANLTISSPLEAHKSHSVCFDLVGLEVGFENPIFASIEQSYENVDSLQIDLDEELTDEALKKGVSFWEMDLGLNHVVKKVTLPVDLTAHMLVPVPGGPGGVIVCCENFLVYKNLDHADVYCAYPRRLEMAEHTKLLITSYAIHKMKDFFFILLQSEYGDLYKVDLNYDDAQVKEIVVRYFDTVELATSMCILRSGYLFVASEFGDHHIYQFTDLGSNEKDPMCTSLHPHSKSAIIAFKPRVLQNLYATDRLASLSSIVDMKVVDVMGTGDYEFIMGCGRWYKSRLKSLRYGLSTEELAFNELPGRPKAVFTIKSMESNYDEFIIVSFQGNTLVLSIGEAVEEVTDSFFLTSITTLHSCYMSNYHTTESLEGKFEGGVSDGIFVQVHDSGFRYSHGQVVKEWKVPSTKRVKLADNNLNQLLLVLSGGEVLYFELVDNDLEEVAKRNLSTEITCVALQHTSASKGGEKVKKGEFCCVGSIDNIIRVLKLDKTLKMCSSQLLSNNALPESLALVAATAPVSPSVAGMNGSLGEGELYLYVGLNNGILIRNNLDVLGNLSDQESRFMGTKAVKLKLVHYLQRQCLLLMTTKTYIVIPNYPTNTTNNMEILPLHLTTGTAANYATSVDSIDTFNSLLCLNGFVCIMNNNLKIFKCIVNDDVFSENSVDLDYTPRKLVLMPSEAPSVGSLNYLLALVETDHNSYRTEQVEEINKELNSIKLESDCFELKPAQNYRAGPGKWSSCVRIVNPMNLETVVKLLFTENEAATTAYTCILNNKQLLVVATVKNAYLYPQNNSYATNGTSGSDQSYQDNDEVDGCIRVYEYNSNYSNLATSGMSIKLLHVTSTKGWIRCFSNYENKLLLCAIGTRLRMYALGKKQLLLKGEHRSLTNYGFMDIKVIGSRIYCGDIRESVQLLRIKFYGEETGEFEMTATSTGPRWLSTMELLDYSTVMAADKFDSVFVSRVPNNEDVVRKNYFEYQNQFHLSDLVTSLSKVKLNSVYGDLVVYSTILGSLGAFVTFTSKDEVDFLQHLEMLLANELDTLSGREAQMHRSYYFPVQNVIDGDLCELYLNLTNDLKAKIANQLNVKVGDVVKKLKNIRNRRLHLKNHRYVGDEGNIMEIIGGDINRRKKDMVILVEGGLKNGRFQAMSEMITHAKKRDQLSTHHQHELTHPTSSDSVLESSRSSSEKVTQVQRDSFDSKDDKDKDKVKYSSQAKDVSPSESERSHQDASREVL</sequence>
<dbReference type="Pfam" id="PF23726">
    <property type="entry name" value="Beta-prop_RSE1_2nd"/>
    <property type="match status" value="1"/>
</dbReference>
<evidence type="ECO:0000313" key="10">
    <source>
        <dbReference type="EMBL" id="UKJ89481.2"/>
    </source>
</evidence>
<name>A0A976M6N6_THEOR</name>
<dbReference type="OrthoDB" id="436637at2759"/>
<evidence type="ECO:0000259" key="8">
    <source>
        <dbReference type="Pfam" id="PF10433"/>
    </source>
</evidence>
<dbReference type="GO" id="GO:0008380">
    <property type="term" value="P:RNA splicing"/>
    <property type="evidence" value="ECO:0007669"/>
    <property type="project" value="UniProtKB-KW"/>
</dbReference>
<evidence type="ECO:0000256" key="1">
    <source>
        <dbReference type="ARBA" id="ARBA00004123"/>
    </source>
</evidence>
<dbReference type="GO" id="GO:0003676">
    <property type="term" value="F:nucleic acid binding"/>
    <property type="evidence" value="ECO:0007669"/>
    <property type="project" value="InterPro"/>
</dbReference>
<evidence type="ECO:0000259" key="9">
    <source>
        <dbReference type="Pfam" id="PF23726"/>
    </source>
</evidence>
<evidence type="ECO:0000256" key="3">
    <source>
        <dbReference type="ARBA" id="ARBA00022728"/>
    </source>
</evidence>
<evidence type="ECO:0000256" key="2">
    <source>
        <dbReference type="ARBA" id="ARBA00022664"/>
    </source>
</evidence>
<feature type="domain" description="RSE1/DDB1/CPSF1 C-terminal" evidence="7">
    <location>
        <begin position="885"/>
        <end position="1213"/>
    </location>
</feature>
<dbReference type="InterPro" id="IPR050358">
    <property type="entry name" value="RSE1/DDB1/CFT1"/>
</dbReference>
<feature type="compositionally biased region" description="Basic and acidic residues" evidence="6">
    <location>
        <begin position="1338"/>
        <end position="1352"/>
    </location>
</feature>
<dbReference type="FunFam" id="2.130.10.10:FF:001143">
    <property type="entry name" value="Pre-mRNA-splicing factor rse-1, putative"/>
    <property type="match status" value="1"/>
</dbReference>
<dbReference type="PANTHER" id="PTHR10644">
    <property type="entry name" value="DNA REPAIR/RNA PROCESSING CPSF FAMILY"/>
    <property type="match status" value="1"/>
</dbReference>
<dbReference type="InterPro" id="IPR018846">
    <property type="entry name" value="Beta-prop_RSE1/DDB1/CPSF1_1st"/>
</dbReference>
<dbReference type="Proteomes" id="UP000244803">
    <property type="component" value="Chromosome 4"/>
</dbReference>
<feature type="compositionally biased region" description="Low complexity" evidence="6">
    <location>
        <begin position="1317"/>
        <end position="1327"/>
    </location>
</feature>
<dbReference type="InterPro" id="IPR058543">
    <property type="entry name" value="Beta-prop_RSE1/DDB1/CPSF1_2nd"/>
</dbReference>
<gene>
    <name evidence="10" type="ORF">MACJ_002732</name>
</gene>
<dbReference type="GO" id="GO:0005681">
    <property type="term" value="C:spliceosomal complex"/>
    <property type="evidence" value="ECO:0007669"/>
    <property type="project" value="UniProtKB-KW"/>
</dbReference>
<accession>A0A976M6N6</accession>
<dbReference type="EMBL" id="CP056067">
    <property type="protein sequence ID" value="UKJ89481.2"/>
    <property type="molecule type" value="Genomic_DNA"/>
</dbReference>
<dbReference type="Pfam" id="PF03178">
    <property type="entry name" value="CPSF_A"/>
    <property type="match status" value="1"/>
</dbReference>
<feature type="domain" description="RSE1/DDB1/CPSF1 first beta-propeller" evidence="8">
    <location>
        <begin position="15"/>
        <end position="367"/>
    </location>
</feature>
<feature type="region of interest" description="Disordered" evidence="6">
    <location>
        <begin position="1299"/>
        <end position="1377"/>
    </location>
</feature>
<keyword evidence="3" id="KW-0747">Spliceosome</keyword>
<protein>
    <submittedName>
        <fullName evidence="10">Splicing factor 3b subunit</fullName>
    </submittedName>
</protein>
<evidence type="ECO:0000256" key="5">
    <source>
        <dbReference type="ARBA" id="ARBA00023242"/>
    </source>
</evidence>
<feature type="domain" description="RSE1/DDB1/CPSF1 second beta-propeller" evidence="9">
    <location>
        <begin position="443"/>
        <end position="797"/>
    </location>
</feature>
<feature type="compositionally biased region" description="Basic and acidic residues" evidence="6">
    <location>
        <begin position="1364"/>
        <end position="1377"/>
    </location>
</feature>
<keyword evidence="2" id="KW-0507">mRNA processing</keyword>
<dbReference type="SUPFAM" id="SSF75011">
    <property type="entry name" value="3-carboxy-cis,cis-mucoante lactonizing enzyme"/>
    <property type="match status" value="1"/>
</dbReference>
<evidence type="ECO:0000256" key="6">
    <source>
        <dbReference type="SAM" id="MobiDB-lite"/>
    </source>
</evidence>
<organism evidence="10 11">
    <name type="scientific">Theileria orientalis</name>
    <dbReference type="NCBI Taxonomy" id="68886"/>
    <lineage>
        <taxon>Eukaryota</taxon>
        <taxon>Sar</taxon>
        <taxon>Alveolata</taxon>
        <taxon>Apicomplexa</taxon>
        <taxon>Aconoidasida</taxon>
        <taxon>Piroplasmida</taxon>
        <taxon>Theileriidae</taxon>
        <taxon>Theileria</taxon>
    </lineage>
</organism>
<evidence type="ECO:0000256" key="4">
    <source>
        <dbReference type="ARBA" id="ARBA00023187"/>
    </source>
</evidence>
<reference evidence="10" key="1">
    <citation type="submission" date="2022-07" db="EMBL/GenBank/DDBJ databases">
        <title>Evaluation of T. orientalis genome assembly methods using nanopore sequencing and analysis of variation between genomes.</title>
        <authorList>
            <person name="Yam J."/>
            <person name="Micallef M.L."/>
            <person name="Liu M."/>
            <person name="Djordjevic S.P."/>
            <person name="Bogema D.R."/>
            <person name="Jenkins C."/>
        </authorList>
    </citation>
    <scope>NUCLEOTIDE SEQUENCE</scope>
    <source>
        <strain evidence="10">Fish Creek</strain>
    </source>
</reference>
<dbReference type="GO" id="GO:0006397">
    <property type="term" value="P:mRNA processing"/>
    <property type="evidence" value="ECO:0007669"/>
    <property type="project" value="UniProtKB-KW"/>
</dbReference>
<comment type="subcellular location">
    <subcellularLocation>
        <location evidence="1">Nucleus</location>
    </subcellularLocation>
</comment>
<dbReference type="Pfam" id="PF10433">
    <property type="entry name" value="Beta-prop_RSE1_1st"/>
    <property type="match status" value="1"/>
</dbReference>
<evidence type="ECO:0000259" key="7">
    <source>
        <dbReference type="Pfam" id="PF03178"/>
    </source>
</evidence>
<dbReference type="InterPro" id="IPR004871">
    <property type="entry name" value="RSE1/DDB1/CPSF1_C"/>
</dbReference>
<feature type="compositionally biased region" description="Basic and acidic residues" evidence="6">
    <location>
        <begin position="1301"/>
        <end position="1313"/>
    </location>
</feature>
<keyword evidence="5" id="KW-0539">Nucleus</keyword>